<comment type="caution">
    <text evidence="10">The sequence shown here is derived from an EMBL/GenBank/DDBJ whole genome shotgun (WGS) entry which is preliminary data.</text>
</comment>
<dbReference type="OrthoDB" id="10047407at2759"/>
<keyword evidence="4" id="KW-0297">G-protein coupled receptor</keyword>
<dbReference type="GO" id="GO:0004930">
    <property type="term" value="F:G protein-coupled receptor activity"/>
    <property type="evidence" value="ECO:0007669"/>
    <property type="project" value="UniProtKB-KW"/>
</dbReference>
<protein>
    <recommendedName>
        <fullName evidence="9">G-protein coupled receptors family 1 profile domain-containing protein</fullName>
    </recommendedName>
</protein>
<feature type="transmembrane region" description="Helical" evidence="8">
    <location>
        <begin position="20"/>
        <end position="40"/>
    </location>
</feature>
<evidence type="ECO:0000256" key="5">
    <source>
        <dbReference type="ARBA" id="ARBA00023136"/>
    </source>
</evidence>
<evidence type="ECO:0000256" key="2">
    <source>
        <dbReference type="ARBA" id="ARBA00022692"/>
    </source>
</evidence>
<evidence type="ECO:0000313" key="10">
    <source>
        <dbReference type="EMBL" id="CAF1148647.1"/>
    </source>
</evidence>
<reference evidence="10" key="1">
    <citation type="submission" date="2021-02" db="EMBL/GenBank/DDBJ databases">
        <authorList>
            <person name="Nowell W R."/>
        </authorList>
    </citation>
    <scope>NUCLEOTIDE SEQUENCE</scope>
</reference>
<evidence type="ECO:0000256" key="3">
    <source>
        <dbReference type="ARBA" id="ARBA00022989"/>
    </source>
</evidence>
<feature type="transmembrane region" description="Helical" evidence="8">
    <location>
        <begin position="149"/>
        <end position="170"/>
    </location>
</feature>
<name>A0A814SKG8_9BILA</name>
<dbReference type="GO" id="GO:0005886">
    <property type="term" value="C:plasma membrane"/>
    <property type="evidence" value="ECO:0007669"/>
    <property type="project" value="TreeGrafter"/>
</dbReference>
<proteinExistence type="predicted"/>
<feature type="domain" description="G-protein coupled receptors family 1 profile" evidence="9">
    <location>
        <begin position="90"/>
        <end position="211"/>
    </location>
</feature>
<feature type="transmembrane region" description="Helical" evidence="8">
    <location>
        <begin position="190"/>
        <end position="212"/>
    </location>
</feature>
<evidence type="ECO:0000256" key="4">
    <source>
        <dbReference type="ARBA" id="ARBA00023040"/>
    </source>
</evidence>
<evidence type="ECO:0000313" key="11">
    <source>
        <dbReference type="Proteomes" id="UP000663891"/>
    </source>
</evidence>
<keyword evidence="3 8" id="KW-1133">Transmembrane helix</keyword>
<evidence type="ECO:0000256" key="6">
    <source>
        <dbReference type="ARBA" id="ARBA00023170"/>
    </source>
</evidence>
<accession>A0A814SKG8</accession>
<feature type="transmembrane region" description="Helical" evidence="8">
    <location>
        <begin position="52"/>
        <end position="75"/>
    </location>
</feature>
<evidence type="ECO:0000256" key="8">
    <source>
        <dbReference type="SAM" id="Phobius"/>
    </source>
</evidence>
<evidence type="ECO:0000256" key="1">
    <source>
        <dbReference type="ARBA" id="ARBA00004141"/>
    </source>
</evidence>
<dbReference type="PROSITE" id="PS50262">
    <property type="entry name" value="G_PROTEIN_RECEP_F1_2"/>
    <property type="match status" value="1"/>
</dbReference>
<evidence type="ECO:0000256" key="7">
    <source>
        <dbReference type="ARBA" id="ARBA00023224"/>
    </source>
</evidence>
<keyword evidence="2 8" id="KW-0812">Transmembrane</keyword>
<dbReference type="Gene3D" id="1.20.1070.10">
    <property type="entry name" value="Rhodopsin 7-helix transmembrane proteins"/>
    <property type="match status" value="1"/>
</dbReference>
<dbReference type="AlphaFoldDB" id="A0A814SKG8"/>
<gene>
    <name evidence="10" type="ORF">VCS650_LOCUS22682</name>
</gene>
<dbReference type="Proteomes" id="UP000663891">
    <property type="component" value="Unassembled WGS sequence"/>
</dbReference>
<evidence type="ECO:0000259" key="9">
    <source>
        <dbReference type="PROSITE" id="PS50262"/>
    </source>
</evidence>
<comment type="subcellular location">
    <subcellularLocation>
        <location evidence="1">Membrane</location>
        <topology evidence="1">Multi-pass membrane protein</topology>
    </subcellularLocation>
</comment>
<dbReference type="PANTHER" id="PTHR24243">
    <property type="entry name" value="G-PROTEIN COUPLED RECEPTOR"/>
    <property type="match status" value="1"/>
</dbReference>
<keyword evidence="6" id="KW-0675">Receptor</keyword>
<dbReference type="EMBL" id="CAJNON010000258">
    <property type="protein sequence ID" value="CAF1148647.1"/>
    <property type="molecule type" value="Genomic_DNA"/>
</dbReference>
<keyword evidence="5 8" id="KW-0472">Membrane</keyword>
<dbReference type="InterPro" id="IPR017452">
    <property type="entry name" value="GPCR_Rhodpsn_7TM"/>
</dbReference>
<feature type="transmembrane region" description="Helical" evidence="8">
    <location>
        <begin position="105"/>
        <end position="128"/>
    </location>
</feature>
<keyword evidence="7" id="KW-0807">Transducer</keyword>
<sequence>MSSNVTDLAKQISGIITTDIGLFILTTGLLGNILNIIVFLSLKTFRETSCAFYLTSASFANIIQLVATLFSRILITGYNIDLTQTSLFLCKLLINAGYSIYYSRFLFPILLGFLPLIIRIIFGLLAFVNVRRLKKHQTPIVRLEHDKQLTTMVLVEVTIDVLITLPYIIYNHIYSNSVTFYDPISNAQDQLIIAVTRIIFYGNFAIAFYIYFCVSSRFRKQLVYVFVEIHLKRWRERTHRNGTNQIVPQTPDILQKTDDVN</sequence>
<dbReference type="PANTHER" id="PTHR24243:SF233">
    <property type="entry name" value="THYROTROPIN-RELEASING HORMONE RECEPTOR"/>
    <property type="match status" value="1"/>
</dbReference>
<dbReference type="SUPFAM" id="SSF81321">
    <property type="entry name" value="Family A G protein-coupled receptor-like"/>
    <property type="match status" value="1"/>
</dbReference>
<organism evidence="10 11">
    <name type="scientific">Adineta steineri</name>
    <dbReference type="NCBI Taxonomy" id="433720"/>
    <lineage>
        <taxon>Eukaryota</taxon>
        <taxon>Metazoa</taxon>
        <taxon>Spiralia</taxon>
        <taxon>Gnathifera</taxon>
        <taxon>Rotifera</taxon>
        <taxon>Eurotatoria</taxon>
        <taxon>Bdelloidea</taxon>
        <taxon>Adinetida</taxon>
        <taxon>Adinetidae</taxon>
        <taxon>Adineta</taxon>
    </lineage>
</organism>